<name>A0A413ISQ2_9BACE</name>
<dbReference type="Proteomes" id="UP000284431">
    <property type="component" value="Unassembled WGS sequence"/>
</dbReference>
<protein>
    <submittedName>
        <fullName evidence="1">Uncharacterized protein</fullName>
    </submittedName>
</protein>
<reference evidence="1 2" key="1">
    <citation type="submission" date="2018-08" db="EMBL/GenBank/DDBJ databases">
        <title>A genome reference for cultivated species of the human gut microbiota.</title>
        <authorList>
            <person name="Zou Y."/>
            <person name="Xue W."/>
            <person name="Luo G."/>
        </authorList>
    </citation>
    <scope>NUCLEOTIDE SEQUENCE [LARGE SCALE GENOMIC DNA]</scope>
    <source>
        <strain evidence="1 2">OF02-6LB</strain>
    </source>
</reference>
<comment type="caution">
    <text evidence="1">The sequence shown here is derived from an EMBL/GenBank/DDBJ whole genome shotgun (WGS) entry which is preliminary data.</text>
</comment>
<accession>A0A413ISQ2</accession>
<evidence type="ECO:0000313" key="1">
    <source>
        <dbReference type="EMBL" id="RGY20678.1"/>
    </source>
</evidence>
<dbReference type="EMBL" id="QSCS01000062">
    <property type="protein sequence ID" value="RGY20678.1"/>
    <property type="molecule type" value="Genomic_DNA"/>
</dbReference>
<gene>
    <name evidence="1" type="ORF">DXA49_22130</name>
</gene>
<sequence>MFFFILAECMKMEEQKFNFDTSDDEEVILDDFLNEINKILNQHMNKETVEGFIKFFFHNIV</sequence>
<organism evidence="1 2">
    <name type="scientific">Bacteroides caccae</name>
    <dbReference type="NCBI Taxonomy" id="47678"/>
    <lineage>
        <taxon>Bacteria</taxon>
        <taxon>Pseudomonadati</taxon>
        <taxon>Bacteroidota</taxon>
        <taxon>Bacteroidia</taxon>
        <taxon>Bacteroidales</taxon>
        <taxon>Bacteroidaceae</taxon>
        <taxon>Bacteroides</taxon>
    </lineage>
</organism>
<evidence type="ECO:0000313" key="2">
    <source>
        <dbReference type="Proteomes" id="UP000284431"/>
    </source>
</evidence>
<dbReference type="AlphaFoldDB" id="A0A413ISQ2"/>
<proteinExistence type="predicted"/>